<proteinExistence type="inferred from homology"/>
<keyword evidence="6 9" id="KW-0413">Isomerase</keyword>
<evidence type="ECO:0000256" key="6">
    <source>
        <dbReference type="ARBA" id="ARBA00023235"/>
    </source>
</evidence>
<dbReference type="InterPro" id="IPR017853">
    <property type="entry name" value="GH"/>
</dbReference>
<dbReference type="Pfam" id="PF00128">
    <property type="entry name" value="Alpha-amylase"/>
    <property type="match status" value="1"/>
</dbReference>
<keyword evidence="9" id="KW-0808">Transferase</keyword>
<dbReference type="SMART" id="SM00642">
    <property type="entry name" value="Aamy"/>
    <property type="match status" value="1"/>
</dbReference>
<dbReference type="GO" id="GO:0016740">
    <property type="term" value="F:transferase activity"/>
    <property type="evidence" value="ECO:0007669"/>
    <property type="project" value="UniProtKB-KW"/>
</dbReference>
<keyword evidence="9" id="KW-0378">Hydrolase</keyword>
<name>A0A5E6MFJ6_9BACT</name>
<protein>
    <recommendedName>
        <fullName evidence="3">maltose alpha-D-glucosyltransferase</fullName>
        <ecNumber evidence="3">5.4.99.16</ecNumber>
    </recommendedName>
    <alternativeName>
        <fullName evidence="7">Maltose alpha-D-glucosyltransferase</fullName>
    </alternativeName>
</protein>
<feature type="domain" description="Glycosyl hydrolase family 13 catalytic" evidence="8">
    <location>
        <begin position="52"/>
        <end position="446"/>
    </location>
</feature>
<dbReference type="PANTHER" id="PTHR10357:SF219">
    <property type="entry name" value="MALTOSE ALPHA-D-GLUCOSYLTRANSFERASE"/>
    <property type="match status" value="1"/>
</dbReference>
<dbReference type="Pfam" id="PF16657">
    <property type="entry name" value="Malt_amylase_C"/>
    <property type="match status" value="1"/>
</dbReference>
<dbReference type="SUPFAM" id="SSF51445">
    <property type="entry name" value="(Trans)glycosidases"/>
    <property type="match status" value="1"/>
</dbReference>
<dbReference type="GO" id="GO:0016798">
    <property type="term" value="F:hydrolase activity, acting on glycosyl bonds"/>
    <property type="evidence" value="ECO:0007669"/>
    <property type="project" value="UniProtKB-KW"/>
</dbReference>
<dbReference type="InterPro" id="IPR045857">
    <property type="entry name" value="O16G_dom_2"/>
</dbReference>
<dbReference type="EMBL" id="CABFVA020000001">
    <property type="protein sequence ID" value="VVM04318.1"/>
    <property type="molecule type" value="Genomic_DNA"/>
</dbReference>
<sequence length="1133" mass="130567">MAFSKRSDSLHSLVASRLALPATPRRRKRRGILAAPLVEPPPHWWMDAVLYEVHVKAFADGNGDGIGDFVGLVERLDYLKKLGITAIWLLPFYPSPLRDDGYDIADYCSVHPNYGTLKEFVRFLEEAHRREIRVITELVLNHTSDQHPWFQRARRSTTKSRWRNYYVWSDTPNRYTEARIIFQDFENSNWTWDPMARAYFWHRFYSHQPDLNYDNPEVRKEVLAVIDFWLGLGVDGLRLDAVPYLFEREGTNCENLPESHAFLKELRRYIDSRYANRMLLAEANQWPEDAAAYFGNGDECHMAFHFPVMPRLFMAMHMEERYPIVDILEQTPQIPAGCRWATFLRNHDELTLEMVTDEERDYMFRVYAKDRRARLNLGIRRRLAPLLQNNRRKIELLTILLFSLPGTPILYYGDELGMGDNIYLGDRDGVRTPMQWSADKNAGFSRANPQKLYLPVIIDPEYHYETLNAELEENNPSSLLWWTRRVIAMRQRFSAFRRGGLQFVHSQNPKVLSFLRSDGEQNILVVINLSRFSQVAQVPLSSFLGAIPEEVFGRMRFPEITDRPYAFTLGPYGHFWLELHPPTATPSTSRERIAMLPEPPSPEFWLSERGRAFAGDALPDYLSHEVWSTRSLRKLTQAVAEDALEVETLRSLGEPVQAVLFRLSYSEGEAGTAFCGWLPVEGEEAERLLQKEPQKVFAQYAREGKTGVLIDAFLDPAFRAWVLDWLASRRRVSLKTATIQARPAGYLEDLRRKGDLPSESEILPGAKQSRTVLYEKRFALRCYLRLEEGPNPEVEIARYLGEHRLLSFVPRYAGTIDLHRQQGGTIVLALLQEFPPIEADGWCLALDAASRFLERALGQRSASAEFSPLPAGDPQSWPPEQVQLIEGVFCEHLRLLGKRTAELHRALAAATTDPAFSPEAFTPWSQRSLFQVAMEAHRRVGRMFALRQQDPEHQEWQSLSDPLEKALASFLGPVIRAAKIRVHGDYHLGRLRFTGKDFVLADFEGEFYRPLSERRLKRPAHRDIASLISSLYAAALSALARNGGLPQTDLPWMQAAAESWWFYASHVFWRAYREAMAHAPCCPASKEEEARLLKFCLVERGLSELDFVLRWEPPSTTIRLRFLKTILEHPLYV</sequence>
<keyword evidence="4" id="KW-0479">Metal-binding</keyword>
<evidence type="ECO:0000259" key="8">
    <source>
        <dbReference type="SMART" id="SM00642"/>
    </source>
</evidence>
<accession>A0A5E6MFJ6</accession>
<dbReference type="AlphaFoldDB" id="A0A5E6MFJ6"/>
<dbReference type="Proteomes" id="UP000334923">
    <property type="component" value="Unassembled WGS sequence"/>
</dbReference>
<evidence type="ECO:0000256" key="7">
    <source>
        <dbReference type="ARBA" id="ARBA00031378"/>
    </source>
</evidence>
<dbReference type="FunFam" id="3.20.20.80:FF:000055">
    <property type="entry name" value="Trehalose synthase"/>
    <property type="match status" value="1"/>
</dbReference>
<dbReference type="Gene3D" id="3.90.400.10">
    <property type="entry name" value="Oligo-1,6-glucosidase, Domain 2"/>
    <property type="match status" value="1"/>
</dbReference>
<dbReference type="SUPFAM" id="SSF51011">
    <property type="entry name" value="Glycosyl hydrolase domain"/>
    <property type="match status" value="1"/>
</dbReference>
<dbReference type="Gene3D" id="2.60.40.1180">
    <property type="entry name" value="Golgi alpha-mannosidase II"/>
    <property type="match status" value="1"/>
</dbReference>
<dbReference type="GO" id="GO:0005975">
    <property type="term" value="P:carbohydrate metabolic process"/>
    <property type="evidence" value="ECO:0007669"/>
    <property type="project" value="InterPro"/>
</dbReference>
<evidence type="ECO:0000256" key="1">
    <source>
        <dbReference type="ARBA" id="ARBA00001595"/>
    </source>
</evidence>
<dbReference type="EC" id="5.4.99.16" evidence="3"/>
<keyword evidence="9" id="KW-0326">Glycosidase</keyword>
<keyword evidence="10" id="KW-1185">Reference proteome</keyword>
<evidence type="ECO:0000313" key="9">
    <source>
        <dbReference type="EMBL" id="VVM04318.1"/>
    </source>
</evidence>
<dbReference type="InterPro" id="IPR032091">
    <property type="entry name" value="Malt_amylase-like_C"/>
</dbReference>
<evidence type="ECO:0000256" key="2">
    <source>
        <dbReference type="ARBA" id="ARBA00005496"/>
    </source>
</evidence>
<dbReference type="SUPFAM" id="SSF56112">
    <property type="entry name" value="Protein kinase-like (PK-like)"/>
    <property type="match status" value="1"/>
</dbReference>
<keyword evidence="5" id="KW-0106">Calcium</keyword>
<dbReference type="InterPro" id="IPR012810">
    <property type="entry name" value="TreS/a-amylase_N"/>
</dbReference>
<dbReference type="GO" id="GO:0047471">
    <property type="term" value="F:maltose alpha-D-glucosyltransferase activity"/>
    <property type="evidence" value="ECO:0007669"/>
    <property type="project" value="UniProtKB-EC"/>
</dbReference>
<dbReference type="InterPro" id="IPR006047">
    <property type="entry name" value="GH13_cat_dom"/>
</dbReference>
<dbReference type="Gene3D" id="3.20.20.80">
    <property type="entry name" value="Glycosidases"/>
    <property type="match status" value="1"/>
</dbReference>
<gene>
    <name evidence="9" type="primary">treS</name>
    <name evidence="9" type="ORF">MAMT_00013</name>
</gene>
<dbReference type="PANTHER" id="PTHR10357">
    <property type="entry name" value="ALPHA-AMYLASE FAMILY MEMBER"/>
    <property type="match status" value="1"/>
</dbReference>
<dbReference type="GO" id="GO:0046872">
    <property type="term" value="F:metal ion binding"/>
    <property type="evidence" value="ECO:0007669"/>
    <property type="project" value="UniProtKB-KW"/>
</dbReference>
<reference evidence="9 10" key="1">
    <citation type="submission" date="2019-09" db="EMBL/GenBank/DDBJ databases">
        <authorList>
            <person name="Cremers G."/>
        </authorList>
    </citation>
    <scope>NUCLEOTIDE SEQUENCE [LARGE SCALE GENOMIC DNA]</scope>
    <source>
        <strain evidence="9">4A</strain>
    </source>
</reference>
<evidence type="ECO:0000256" key="4">
    <source>
        <dbReference type="ARBA" id="ARBA00022723"/>
    </source>
</evidence>
<dbReference type="InterPro" id="IPR013780">
    <property type="entry name" value="Glyco_hydro_b"/>
</dbReference>
<dbReference type="NCBIfam" id="TIGR02456">
    <property type="entry name" value="treS_nterm"/>
    <property type="match status" value="1"/>
</dbReference>
<organism evidence="9 10">
    <name type="scientific">Methylacidimicrobium tartarophylax</name>
    <dbReference type="NCBI Taxonomy" id="1041768"/>
    <lineage>
        <taxon>Bacteria</taxon>
        <taxon>Pseudomonadati</taxon>
        <taxon>Verrucomicrobiota</taxon>
        <taxon>Methylacidimicrobium</taxon>
    </lineage>
</organism>
<dbReference type="Gene3D" id="3.90.1200.10">
    <property type="match status" value="1"/>
</dbReference>
<evidence type="ECO:0000313" key="10">
    <source>
        <dbReference type="Proteomes" id="UP000334923"/>
    </source>
</evidence>
<dbReference type="CDD" id="cd11334">
    <property type="entry name" value="AmyAc_TreS"/>
    <property type="match status" value="1"/>
</dbReference>
<comment type="catalytic activity">
    <reaction evidence="1">
        <text>D-maltose = alpha,alpha-trehalose</text>
        <dbReference type="Rhea" id="RHEA:15145"/>
        <dbReference type="ChEBI" id="CHEBI:16551"/>
        <dbReference type="ChEBI" id="CHEBI:17306"/>
        <dbReference type="EC" id="5.4.99.16"/>
    </reaction>
</comment>
<evidence type="ECO:0000256" key="5">
    <source>
        <dbReference type="ARBA" id="ARBA00022837"/>
    </source>
</evidence>
<evidence type="ECO:0000256" key="3">
    <source>
        <dbReference type="ARBA" id="ARBA00012619"/>
    </source>
</evidence>
<comment type="similarity">
    <text evidence="2">Belongs to the glycosyl hydrolase 13 family. TreS subfamily.</text>
</comment>
<dbReference type="InterPro" id="IPR011009">
    <property type="entry name" value="Kinase-like_dom_sf"/>
</dbReference>